<keyword evidence="1" id="KW-0472">Membrane</keyword>
<protein>
    <submittedName>
        <fullName evidence="2">DUF485 domain-containing protein</fullName>
    </submittedName>
</protein>
<gene>
    <name evidence="2" type="ORF">ACFQ07_22195</name>
</gene>
<dbReference type="InterPro" id="IPR007436">
    <property type="entry name" value="DUF485"/>
</dbReference>
<dbReference type="PANTHER" id="PTHR38441">
    <property type="entry name" value="INTEGRAL MEMBRANE PROTEIN-RELATED"/>
    <property type="match status" value="1"/>
</dbReference>
<name>A0ABW3CK90_9ACTN</name>
<dbReference type="EMBL" id="JBHTIR010003285">
    <property type="protein sequence ID" value="MFD0854969.1"/>
    <property type="molecule type" value="Genomic_DNA"/>
</dbReference>
<organism evidence="2 3">
    <name type="scientific">Actinomadura adrarensis</name>
    <dbReference type="NCBI Taxonomy" id="1819600"/>
    <lineage>
        <taxon>Bacteria</taxon>
        <taxon>Bacillati</taxon>
        <taxon>Actinomycetota</taxon>
        <taxon>Actinomycetes</taxon>
        <taxon>Streptosporangiales</taxon>
        <taxon>Thermomonosporaceae</taxon>
        <taxon>Actinomadura</taxon>
    </lineage>
</organism>
<dbReference type="Pfam" id="PF04341">
    <property type="entry name" value="DUF485"/>
    <property type="match status" value="1"/>
</dbReference>
<evidence type="ECO:0000313" key="2">
    <source>
        <dbReference type="EMBL" id="MFD0854969.1"/>
    </source>
</evidence>
<reference evidence="3" key="1">
    <citation type="journal article" date="2019" name="Int. J. Syst. Evol. Microbiol.">
        <title>The Global Catalogue of Microorganisms (GCM) 10K type strain sequencing project: providing services to taxonomists for standard genome sequencing and annotation.</title>
        <authorList>
            <consortium name="The Broad Institute Genomics Platform"/>
            <consortium name="The Broad Institute Genome Sequencing Center for Infectious Disease"/>
            <person name="Wu L."/>
            <person name="Ma J."/>
        </authorList>
    </citation>
    <scope>NUCLEOTIDE SEQUENCE [LARGE SCALE GENOMIC DNA]</scope>
    <source>
        <strain evidence="3">JCM 31696</strain>
    </source>
</reference>
<dbReference type="PANTHER" id="PTHR38441:SF1">
    <property type="entry name" value="MEMBRANE PROTEIN"/>
    <property type="match status" value="1"/>
</dbReference>
<keyword evidence="1" id="KW-1133">Transmembrane helix</keyword>
<evidence type="ECO:0000313" key="3">
    <source>
        <dbReference type="Proteomes" id="UP001597083"/>
    </source>
</evidence>
<evidence type="ECO:0000256" key="1">
    <source>
        <dbReference type="SAM" id="Phobius"/>
    </source>
</evidence>
<keyword evidence="3" id="KW-1185">Reference proteome</keyword>
<feature type="transmembrane region" description="Helical" evidence="1">
    <location>
        <begin position="31"/>
        <end position="53"/>
    </location>
</feature>
<accession>A0ABW3CK90</accession>
<dbReference type="Proteomes" id="UP001597083">
    <property type="component" value="Unassembled WGS sequence"/>
</dbReference>
<proteinExistence type="predicted"/>
<keyword evidence="1" id="KW-0812">Transmembrane</keyword>
<feature type="transmembrane region" description="Helical" evidence="1">
    <location>
        <begin position="65"/>
        <end position="87"/>
    </location>
</feature>
<sequence>MSVEDKGSGTVYERVQAGEEFQELRRKFRNFAFPMTVAFLAWYLLYVVLSAWGRGFMGERLFGNINVALIFGLLQFVSTFLITWLYWRHAERKLDPIADKLRGEVEAEVAQGKGGDK</sequence>
<comment type="caution">
    <text evidence="2">The sequence shown here is derived from an EMBL/GenBank/DDBJ whole genome shotgun (WGS) entry which is preliminary data.</text>
</comment>